<dbReference type="EMBL" id="RBZW01000019">
    <property type="protein sequence ID" value="THE65559.1"/>
    <property type="molecule type" value="Genomic_DNA"/>
</dbReference>
<dbReference type="RefSeq" id="WP_141463990.1">
    <property type="nucleotide sequence ID" value="NZ_RBZW01000019.1"/>
</dbReference>
<dbReference type="AlphaFoldDB" id="A0A4S3TMS2"/>
<proteinExistence type="predicted"/>
<comment type="caution">
    <text evidence="2">The sequence shown here is derived from an EMBL/GenBank/DDBJ whole genome shotgun (WGS) entry which is preliminary data.</text>
</comment>
<dbReference type="OrthoDB" id="204552at2157"/>
<dbReference type="Proteomes" id="UP000318864">
    <property type="component" value="Unassembled WGS sequence"/>
</dbReference>
<feature type="region of interest" description="Disordered" evidence="1">
    <location>
        <begin position="1"/>
        <end position="28"/>
    </location>
</feature>
<protein>
    <submittedName>
        <fullName evidence="2">Uncharacterized protein</fullName>
    </submittedName>
</protein>
<gene>
    <name evidence="2" type="ORF">D8Y22_07025</name>
</gene>
<name>A0A4S3TMS2_9EURY</name>
<evidence type="ECO:0000256" key="1">
    <source>
        <dbReference type="SAM" id="MobiDB-lite"/>
    </source>
</evidence>
<keyword evidence="3" id="KW-1185">Reference proteome</keyword>
<evidence type="ECO:0000313" key="2">
    <source>
        <dbReference type="EMBL" id="THE65559.1"/>
    </source>
</evidence>
<organism evidence="2 3">
    <name type="scientific">Salinadaptatus halalkaliphilus</name>
    <dbReference type="NCBI Taxonomy" id="2419781"/>
    <lineage>
        <taxon>Archaea</taxon>
        <taxon>Methanobacteriati</taxon>
        <taxon>Methanobacteriota</taxon>
        <taxon>Stenosarchaea group</taxon>
        <taxon>Halobacteria</taxon>
        <taxon>Halobacteriales</taxon>
        <taxon>Natrialbaceae</taxon>
        <taxon>Salinadaptatus</taxon>
    </lineage>
</organism>
<sequence>MTLIVDRTTAHDHTATERTSPTRNSSEQRYIDVSDLDLEGIEAFVASSLETDHVALEQRGTRTYLCVES</sequence>
<evidence type="ECO:0000313" key="3">
    <source>
        <dbReference type="Proteomes" id="UP000318864"/>
    </source>
</evidence>
<feature type="compositionally biased region" description="Polar residues" evidence="1">
    <location>
        <begin position="17"/>
        <end position="28"/>
    </location>
</feature>
<accession>A0A4S3TMS2</accession>
<reference evidence="2 3" key="1">
    <citation type="submission" date="2018-10" db="EMBL/GenBank/DDBJ databases">
        <title>Natronolimnobius sp. XQ-INN 246 isolated from Inner Mongolia Autonomous Region of China.</title>
        <authorList>
            <person name="Xue Q."/>
        </authorList>
    </citation>
    <scope>NUCLEOTIDE SEQUENCE [LARGE SCALE GENOMIC DNA]</scope>
    <source>
        <strain evidence="2 3">XQ-INN 246</strain>
    </source>
</reference>